<dbReference type="Proteomes" id="UP001311232">
    <property type="component" value="Unassembled WGS sequence"/>
</dbReference>
<feature type="region of interest" description="Disordered" evidence="1">
    <location>
        <begin position="1"/>
        <end position="36"/>
    </location>
</feature>
<proteinExistence type="predicted"/>
<keyword evidence="3" id="KW-1185">Reference proteome</keyword>
<accession>A0AAV9R3V5</accession>
<sequence length="77" mass="8464">MGPHHRGYSSNVQFGQPAERAAPSHSYGVKTKEEEKQAGGKFFFSPVEVKVDKKGVNVSPTDWGKAWVFGLIEDCVP</sequence>
<evidence type="ECO:0000256" key="1">
    <source>
        <dbReference type="SAM" id="MobiDB-lite"/>
    </source>
</evidence>
<protein>
    <submittedName>
        <fullName evidence="2">Uncharacterized protein</fullName>
    </submittedName>
</protein>
<organism evidence="2 3">
    <name type="scientific">Crenichthys baileyi</name>
    <name type="common">White River springfish</name>
    <dbReference type="NCBI Taxonomy" id="28760"/>
    <lineage>
        <taxon>Eukaryota</taxon>
        <taxon>Metazoa</taxon>
        <taxon>Chordata</taxon>
        <taxon>Craniata</taxon>
        <taxon>Vertebrata</taxon>
        <taxon>Euteleostomi</taxon>
        <taxon>Actinopterygii</taxon>
        <taxon>Neopterygii</taxon>
        <taxon>Teleostei</taxon>
        <taxon>Neoteleostei</taxon>
        <taxon>Acanthomorphata</taxon>
        <taxon>Ovalentaria</taxon>
        <taxon>Atherinomorphae</taxon>
        <taxon>Cyprinodontiformes</taxon>
        <taxon>Goodeidae</taxon>
        <taxon>Crenichthys</taxon>
    </lineage>
</organism>
<comment type="caution">
    <text evidence="2">The sequence shown here is derived from an EMBL/GenBank/DDBJ whole genome shotgun (WGS) entry which is preliminary data.</text>
</comment>
<dbReference type="EMBL" id="JAHHUM010002605">
    <property type="protein sequence ID" value="KAK5602710.1"/>
    <property type="molecule type" value="Genomic_DNA"/>
</dbReference>
<evidence type="ECO:0000313" key="2">
    <source>
        <dbReference type="EMBL" id="KAK5602710.1"/>
    </source>
</evidence>
<evidence type="ECO:0000313" key="3">
    <source>
        <dbReference type="Proteomes" id="UP001311232"/>
    </source>
</evidence>
<name>A0AAV9R3V5_9TELE</name>
<dbReference type="AlphaFoldDB" id="A0AAV9R3V5"/>
<reference evidence="2 3" key="1">
    <citation type="submission" date="2021-06" db="EMBL/GenBank/DDBJ databases">
        <authorList>
            <person name="Palmer J.M."/>
        </authorList>
    </citation>
    <scope>NUCLEOTIDE SEQUENCE [LARGE SCALE GENOMIC DNA]</scope>
    <source>
        <strain evidence="2 3">MEX-2019</strain>
        <tissue evidence="2">Muscle</tissue>
    </source>
</reference>
<gene>
    <name evidence="2" type="ORF">CRENBAI_003689</name>
</gene>